<evidence type="ECO:0000256" key="1">
    <source>
        <dbReference type="SAM" id="MobiDB-lite"/>
    </source>
</evidence>
<dbReference type="EMBL" id="QGNW01001159">
    <property type="protein sequence ID" value="RVW52981.1"/>
    <property type="molecule type" value="Genomic_DNA"/>
</dbReference>
<reference evidence="2 3" key="1">
    <citation type="journal article" date="2018" name="PLoS Genet.">
        <title>Population sequencing reveals clonal diversity and ancestral inbreeding in the grapevine cultivar Chardonnay.</title>
        <authorList>
            <person name="Roach M.J."/>
            <person name="Johnson D.L."/>
            <person name="Bohlmann J."/>
            <person name="van Vuuren H.J."/>
            <person name="Jones S.J."/>
            <person name="Pretorius I.S."/>
            <person name="Schmidt S.A."/>
            <person name="Borneman A.R."/>
        </authorList>
    </citation>
    <scope>NUCLEOTIDE SEQUENCE [LARGE SCALE GENOMIC DNA]</scope>
    <source>
        <strain evidence="3">cv. Chardonnay</strain>
        <tissue evidence="2">Leaf</tissue>
    </source>
</reference>
<feature type="region of interest" description="Disordered" evidence="1">
    <location>
        <begin position="196"/>
        <end position="221"/>
    </location>
</feature>
<comment type="caution">
    <text evidence="2">The sequence shown here is derived from an EMBL/GenBank/DDBJ whole genome shotgun (WGS) entry which is preliminary data.</text>
</comment>
<evidence type="ECO:0008006" key="4">
    <source>
        <dbReference type="Google" id="ProtNLM"/>
    </source>
</evidence>
<proteinExistence type="predicted"/>
<protein>
    <recommendedName>
        <fullName evidence="4">DUF4283 domain-containing protein</fullName>
    </recommendedName>
</protein>
<evidence type="ECO:0000313" key="3">
    <source>
        <dbReference type="Proteomes" id="UP000288805"/>
    </source>
</evidence>
<name>A0A438EZ01_VITVI</name>
<feature type="region of interest" description="Disordered" evidence="1">
    <location>
        <begin position="1"/>
        <end position="22"/>
    </location>
</feature>
<evidence type="ECO:0000313" key="2">
    <source>
        <dbReference type="EMBL" id="RVW52981.1"/>
    </source>
</evidence>
<dbReference type="AlphaFoldDB" id="A0A438EZ01"/>
<accession>A0A438EZ01</accession>
<dbReference type="Proteomes" id="UP000288805">
    <property type="component" value="Unassembled WGS sequence"/>
</dbReference>
<feature type="compositionally biased region" description="Polar residues" evidence="1">
    <location>
        <begin position="9"/>
        <end position="19"/>
    </location>
</feature>
<sequence length="221" mass="23911">MEKSDGSRTRTGTQRALSSQGLGQVVLGKGGRLEKLGDPNGKVVGLKGNLGLAKLENGKVLLEFKVMTEAEKALKVGEVSVGGYPEQDRGGVWGVLDIDAKTERMEELQWARILVKINDEKIPNTTEERGKPFKAIGEVEGEVLPREGKRVMEAEGAQGSRTRRNLPMGRRGRQASRGDPWTFWRACWVAFRAPGSGESAGRAHQAGPLGGASKLHDGLWA</sequence>
<gene>
    <name evidence="2" type="ORF">CK203_072762</name>
</gene>
<feature type="region of interest" description="Disordered" evidence="1">
    <location>
        <begin position="153"/>
        <end position="177"/>
    </location>
</feature>
<organism evidence="2 3">
    <name type="scientific">Vitis vinifera</name>
    <name type="common">Grape</name>
    <dbReference type="NCBI Taxonomy" id="29760"/>
    <lineage>
        <taxon>Eukaryota</taxon>
        <taxon>Viridiplantae</taxon>
        <taxon>Streptophyta</taxon>
        <taxon>Embryophyta</taxon>
        <taxon>Tracheophyta</taxon>
        <taxon>Spermatophyta</taxon>
        <taxon>Magnoliopsida</taxon>
        <taxon>eudicotyledons</taxon>
        <taxon>Gunneridae</taxon>
        <taxon>Pentapetalae</taxon>
        <taxon>rosids</taxon>
        <taxon>Vitales</taxon>
        <taxon>Vitaceae</taxon>
        <taxon>Viteae</taxon>
        <taxon>Vitis</taxon>
    </lineage>
</organism>